<dbReference type="Gene3D" id="1.10.10.10">
    <property type="entry name" value="Winged helix-like DNA-binding domain superfamily/Winged helix DNA-binding domain"/>
    <property type="match status" value="1"/>
</dbReference>
<dbReference type="PANTHER" id="PTHR43537:SF45">
    <property type="entry name" value="GNTR FAMILY REGULATORY PROTEIN"/>
    <property type="match status" value="1"/>
</dbReference>
<dbReference type="RefSeq" id="WP_275473776.1">
    <property type="nucleotide sequence ID" value="NZ_CP162940.1"/>
</dbReference>
<dbReference type="SMART" id="SM00895">
    <property type="entry name" value="FCD"/>
    <property type="match status" value="1"/>
</dbReference>
<dbReference type="PROSITE" id="PS50949">
    <property type="entry name" value="HTH_GNTR"/>
    <property type="match status" value="1"/>
</dbReference>
<dbReference type="InterPro" id="IPR036390">
    <property type="entry name" value="WH_DNA-bd_sf"/>
</dbReference>
<dbReference type="InterPro" id="IPR008920">
    <property type="entry name" value="TF_FadR/GntR_C"/>
</dbReference>
<evidence type="ECO:0000256" key="3">
    <source>
        <dbReference type="ARBA" id="ARBA00023163"/>
    </source>
</evidence>
<name>A0ABV5AD20_9BACL</name>
<organism evidence="5 6">
    <name type="scientific">Alicyclobacillus fastidiosus</name>
    <dbReference type="NCBI Taxonomy" id="392011"/>
    <lineage>
        <taxon>Bacteria</taxon>
        <taxon>Bacillati</taxon>
        <taxon>Bacillota</taxon>
        <taxon>Bacilli</taxon>
        <taxon>Bacillales</taxon>
        <taxon>Alicyclobacillaceae</taxon>
        <taxon>Alicyclobacillus</taxon>
    </lineage>
</organism>
<reference evidence="5 6" key="1">
    <citation type="journal article" date="2024" name="Int. J. Mol. Sci.">
        <title>Exploration of Alicyclobacillus spp. Genome in Search of Antibiotic Resistance.</title>
        <authorList>
            <person name="Bucka-Kolendo J."/>
            <person name="Kiousi D.E."/>
            <person name="Dekowska A."/>
            <person name="Mikolajczuk-Szczyrba A."/>
            <person name="Karadedos D.M."/>
            <person name="Michael P."/>
            <person name="Galanis A."/>
            <person name="Sokolowska B."/>
        </authorList>
    </citation>
    <scope>NUCLEOTIDE SEQUENCE [LARGE SCALE GENOMIC DNA]</scope>
    <source>
        <strain evidence="5 6">KKP 3000</strain>
    </source>
</reference>
<evidence type="ECO:0000313" key="6">
    <source>
        <dbReference type="Proteomes" id="UP001579974"/>
    </source>
</evidence>
<dbReference type="Pfam" id="PF00392">
    <property type="entry name" value="GntR"/>
    <property type="match status" value="1"/>
</dbReference>
<dbReference type="Pfam" id="PF07729">
    <property type="entry name" value="FCD"/>
    <property type="match status" value="1"/>
</dbReference>
<dbReference type="PANTHER" id="PTHR43537">
    <property type="entry name" value="TRANSCRIPTIONAL REGULATOR, GNTR FAMILY"/>
    <property type="match status" value="1"/>
</dbReference>
<keyword evidence="6" id="KW-1185">Reference proteome</keyword>
<dbReference type="SMART" id="SM00345">
    <property type="entry name" value="HTH_GNTR"/>
    <property type="match status" value="1"/>
</dbReference>
<keyword evidence="3" id="KW-0804">Transcription</keyword>
<dbReference type="Proteomes" id="UP001579974">
    <property type="component" value="Unassembled WGS sequence"/>
</dbReference>
<dbReference type="CDD" id="cd07377">
    <property type="entry name" value="WHTH_GntR"/>
    <property type="match status" value="1"/>
</dbReference>
<keyword evidence="2" id="KW-0238">DNA-binding</keyword>
<evidence type="ECO:0000259" key="4">
    <source>
        <dbReference type="PROSITE" id="PS50949"/>
    </source>
</evidence>
<evidence type="ECO:0000256" key="1">
    <source>
        <dbReference type="ARBA" id="ARBA00023015"/>
    </source>
</evidence>
<evidence type="ECO:0000256" key="2">
    <source>
        <dbReference type="ARBA" id="ARBA00023125"/>
    </source>
</evidence>
<dbReference type="InterPro" id="IPR000524">
    <property type="entry name" value="Tscrpt_reg_HTH_GntR"/>
</dbReference>
<dbReference type="InterPro" id="IPR036388">
    <property type="entry name" value="WH-like_DNA-bd_sf"/>
</dbReference>
<dbReference type="SUPFAM" id="SSF48008">
    <property type="entry name" value="GntR ligand-binding domain-like"/>
    <property type="match status" value="1"/>
</dbReference>
<dbReference type="Gene3D" id="1.20.120.530">
    <property type="entry name" value="GntR ligand-binding domain-like"/>
    <property type="match status" value="1"/>
</dbReference>
<dbReference type="EMBL" id="JBDXSU010000005">
    <property type="protein sequence ID" value="MFB5190168.1"/>
    <property type="molecule type" value="Genomic_DNA"/>
</dbReference>
<evidence type="ECO:0000313" key="5">
    <source>
        <dbReference type="EMBL" id="MFB5190168.1"/>
    </source>
</evidence>
<dbReference type="InterPro" id="IPR011711">
    <property type="entry name" value="GntR_C"/>
</dbReference>
<proteinExistence type="predicted"/>
<gene>
    <name evidence="5" type="ORF">KKP3000_003613</name>
</gene>
<keyword evidence="1" id="KW-0805">Transcription regulation</keyword>
<accession>A0ABV5AD20</accession>
<comment type="caution">
    <text evidence="5">The sequence shown here is derived from an EMBL/GenBank/DDBJ whole genome shotgun (WGS) entry which is preliminary data.</text>
</comment>
<feature type="domain" description="HTH gntR-type" evidence="4">
    <location>
        <begin position="12"/>
        <end position="79"/>
    </location>
</feature>
<protein>
    <submittedName>
        <fullName evidence="5">GntR family transcriptional regulator</fullName>
    </submittedName>
</protein>
<sequence>MIGSFHLKEGKKTLGEQAYESIREDILSVRLQPGQTIYESEFAQRLNMSRTPIREAVHTLLVEGLIEVLPQRGMKIALISEKKVEETRFVRESLEVSALRQVARDWDSDHREYQLLHRELRMSLEMQAHAAQSQNPAGFLQADEQFHRLLLAASGNDTLISIVSQMRGHLNRVRVLSLQEIQNIDTLIQEHEQLLAAICERDEAKTISILSTHLCRLSEDIPVVKNKYPSFFTD</sequence>
<dbReference type="SUPFAM" id="SSF46785">
    <property type="entry name" value="Winged helix' DNA-binding domain"/>
    <property type="match status" value="1"/>
</dbReference>